<dbReference type="InterPro" id="IPR008271">
    <property type="entry name" value="Ser/Thr_kinase_AS"/>
</dbReference>
<evidence type="ECO:0000256" key="22">
    <source>
        <dbReference type="PROSITE-ProRule" id="PRU10141"/>
    </source>
</evidence>
<sequence>MFRSKRSSLVKRLWKLRALQYESDRASEEESPEDLEVKSVAQSMLKRLKESQLEMLLQALESKGGENTDCVLLPKNELRLGRRSVAPHILCCQLFRWPTGLKSEMQLKRLPCCGTTSVDPAYVCCNPYHWSLLLDPGLPPLTGLGSSGVDDLYLQRVHKASGPATRVPESTETGLTPTHYREDCSDDMSSESPLDEGGGSIVDDHGESSSQHQPNHQHHQHSNYHWCSIAYWELRQRVGRLYVVREPTLNVFQRLPHGSGMCLELLQSETQLDSVRKTREKIGLGLILSREGRSVWAYNRSQFPIFVNSPTMEEPGCKSLVVWKVPPGHSVCVFDYDRLEAMERTRDAEWSALQDGPYDPCSVRISFAKGWGPFYSRQFVTSCPCWLEILLKELKSVRWVAILFLAAIASAKVVILDDSGIHVWFYYKDIKEKMGEKTQLTNGRASEALTLAKEMETALGVTVGVWRDLVGIDPVQRKADEAASISCVGELYFRLDKLRFWSGQHQQSLAGFEKIRTVGKGAYGAAVLYKKKDDDSLVILKEINMHDLTASERQMALNEVNVLALLDHPNIIRYFDSFEEDGVLMIEMEYADAGTLAQFLSQQDQCNGADREREVLCIFQQIVAAIQYIHQHNILHRDLKTDNIFLTKEGVVKVGDFGISKNLGSANKGAHTVLGTPYYISPEMCEGKPYSYKSDIWALGCILYEMACLQKTFEGSNLPLLVNKIVKGQFTPIKGNYSTEFRELVSLMLQHDHDLRPSAYDILYTHLPQLMSKFDDSTSELEEEVMTSAESISHRKKIRSVLYYLQSATGSMSCITGLPPRMKIRQVAVSPDHVVVVTTEHQVYSWGHGVKGQLGHGDTQGRSNPCLVEALKGKSVTIVSCGDGFSVFGSNNGLVLTCGDGATGCLGHGDWSTALKPRLIEALLSVDVVVIGCGQQHVVVVGRDGDVYSWGQGQRGQLGLGTEDCHCQPVRVTLREPVVFRDVQCGMDGTMLVTDMGGVFACGSNEYNKLGLNNRQGFLMAMKNIFTKTEVEGTSEPTPVRALARHRVVAVAMGRHHSAVIVEAGHVYTFGRNFEGQLGTGNVKSIHAPTEVKSLTHKSVNHVQCGDHYTVACTKDHELFYWGLRYSAAPSQQDEDATTTTTTTSSTTSAGNTEAGSSRSSLCSSTTKLSAALEDGKEEVTPRNRPQQNAPSSSFIMQPSKALPDSCATAGDPQQDECSLKTLTSCSHVDSGIVTSANGSGEVVNTTADSSTLPCDIKTGFRPIAETQVRRSLSASSRDNGRDLDGERDKDGGRDNCVIILEPVELIRIMQSNEKMLLGNVFCHGENLFIQVETTAPPPRRRTLKKRSFRRRPQVAPCEVTHSPKQLSTSSHEAGDEYSSEASEIDTQSTVPTWLRQELDGNFVEGDVMLDNDDDGNEADNTSDVSDDDGHHHTIFDSSMSSIHINKVLTPANRSGLGTNFTTKKAVQSLPLAVEHMSDSSSSETAIVKKKDTSSSQTQNQNSAPVHLAVKMKSSVTKPVPRARSAGRGQNKSHEEVLKETLAARGFVSDVTVKRREEALLYELELMREEKRKAERQLQMLQQEREVQAEKFRQEAERIAEARERCLLQELEHLRKELELQTSQLADRQQLVGQLQQQLQGFKSSGSIPQLQQTMQQQEGQKINYPALSSHLPTPQHEFLGSQVSSVLPNSASHQKRQQSGSASRVCSLQ</sequence>
<dbReference type="PROSITE" id="PS00107">
    <property type="entry name" value="PROTEIN_KINASE_ATP"/>
    <property type="match status" value="1"/>
</dbReference>
<dbReference type="Proteomes" id="UP000245119">
    <property type="component" value="Linkage Group LG2"/>
</dbReference>
<evidence type="ECO:0000256" key="17">
    <source>
        <dbReference type="ARBA" id="ARBA00022842"/>
    </source>
</evidence>
<dbReference type="InterPro" id="IPR006624">
    <property type="entry name" value="Beta-propeller_rpt_TECPR"/>
</dbReference>
<evidence type="ECO:0000256" key="19">
    <source>
        <dbReference type="ARBA" id="ARBA00023163"/>
    </source>
</evidence>
<evidence type="ECO:0000256" key="10">
    <source>
        <dbReference type="ARBA" id="ARBA00022679"/>
    </source>
</evidence>
<evidence type="ECO:0000256" key="14">
    <source>
        <dbReference type="ARBA" id="ARBA00022777"/>
    </source>
</evidence>
<evidence type="ECO:0000256" key="24">
    <source>
        <dbReference type="SAM" id="MobiDB-lite"/>
    </source>
</evidence>
<feature type="compositionally biased region" description="Low complexity" evidence="24">
    <location>
        <begin position="1157"/>
        <end position="1170"/>
    </location>
</feature>
<feature type="domain" description="MH2" evidence="27">
    <location>
        <begin position="226"/>
        <end position="412"/>
    </location>
</feature>
<dbReference type="GO" id="GO:0004674">
    <property type="term" value="F:protein serine/threonine kinase activity"/>
    <property type="evidence" value="ECO:0007669"/>
    <property type="project" value="UniProtKB-KW"/>
</dbReference>
<proteinExistence type="inferred from homology"/>
<keyword evidence="10" id="KW-0808">Transferase</keyword>
<dbReference type="InterPro" id="IPR017441">
    <property type="entry name" value="Protein_kinase_ATP_BS"/>
</dbReference>
<keyword evidence="15" id="KW-0862">Zinc</keyword>
<dbReference type="SUPFAM" id="SSF50985">
    <property type="entry name" value="RCC1/BLIP-II"/>
    <property type="match status" value="1"/>
</dbReference>
<evidence type="ECO:0000256" key="15">
    <source>
        <dbReference type="ARBA" id="ARBA00022833"/>
    </source>
</evidence>
<dbReference type="Gene3D" id="3.90.520.10">
    <property type="entry name" value="SMAD MH1 domain"/>
    <property type="match status" value="1"/>
</dbReference>
<dbReference type="PROSITE" id="PS50011">
    <property type="entry name" value="PROTEIN_KINASE_DOM"/>
    <property type="match status" value="1"/>
</dbReference>
<feature type="repeat" description="RCC1" evidence="21">
    <location>
        <begin position="945"/>
        <end position="996"/>
    </location>
</feature>
<keyword evidence="13 22" id="KW-0547">Nucleotide-binding</keyword>
<evidence type="ECO:0000256" key="16">
    <source>
        <dbReference type="ARBA" id="ARBA00022840"/>
    </source>
</evidence>
<dbReference type="GO" id="GO:0005667">
    <property type="term" value="C:transcription regulator complex"/>
    <property type="evidence" value="ECO:0007669"/>
    <property type="project" value="InterPro"/>
</dbReference>
<feature type="compositionally biased region" description="Polar residues" evidence="24">
    <location>
        <begin position="1184"/>
        <end position="1197"/>
    </location>
</feature>
<evidence type="ECO:0000256" key="3">
    <source>
        <dbReference type="ARBA" id="ARBA00004496"/>
    </source>
</evidence>
<dbReference type="Pfam" id="PF03165">
    <property type="entry name" value="MH1"/>
    <property type="match status" value="1"/>
</dbReference>
<keyword evidence="18" id="KW-0805">Transcription regulation</keyword>
<dbReference type="InterPro" id="IPR013019">
    <property type="entry name" value="MAD_homology_MH1"/>
</dbReference>
<evidence type="ECO:0000256" key="12">
    <source>
        <dbReference type="ARBA" id="ARBA00022737"/>
    </source>
</evidence>
<evidence type="ECO:0000256" key="4">
    <source>
        <dbReference type="ARBA" id="ARBA00005545"/>
    </source>
</evidence>
<dbReference type="PROSITE" id="PS51076">
    <property type="entry name" value="MH2"/>
    <property type="match status" value="1"/>
</dbReference>
<feature type="compositionally biased region" description="Polar residues" evidence="24">
    <location>
        <begin position="1682"/>
        <end position="1710"/>
    </location>
</feature>
<dbReference type="Gene3D" id="1.10.510.10">
    <property type="entry name" value="Transferase(Phosphotransferase) domain 1"/>
    <property type="match status" value="1"/>
</dbReference>
<dbReference type="PROSITE" id="PS51075">
    <property type="entry name" value="MH1"/>
    <property type="match status" value="1"/>
</dbReference>
<evidence type="ECO:0000256" key="8">
    <source>
        <dbReference type="ARBA" id="ARBA00022527"/>
    </source>
</evidence>
<gene>
    <name evidence="28" type="ORF">C0Q70_03482</name>
</gene>
<feature type="compositionally biased region" description="Basic residues" evidence="24">
    <location>
        <begin position="1339"/>
        <end position="1353"/>
    </location>
</feature>
<feature type="compositionally biased region" description="Acidic residues" evidence="24">
    <location>
        <begin position="1408"/>
        <end position="1418"/>
    </location>
</feature>
<dbReference type="PANTHER" id="PTHR44535">
    <property type="entry name" value="PROTEIN CBG16200"/>
    <property type="match status" value="1"/>
</dbReference>
<comment type="caution">
    <text evidence="28">The sequence shown here is derived from an EMBL/GenBank/DDBJ whole genome shotgun (WGS) entry which is preliminary data.</text>
</comment>
<dbReference type="CDD" id="cd08215">
    <property type="entry name" value="STKc_Nek"/>
    <property type="match status" value="1"/>
</dbReference>
<dbReference type="FunFam" id="1.10.510.10:FF:000262">
    <property type="entry name" value="Serine/threonine-protein kinase Nek8"/>
    <property type="match status" value="1"/>
</dbReference>
<keyword evidence="7" id="KW-0963">Cytoplasm</keyword>
<evidence type="ECO:0000256" key="1">
    <source>
        <dbReference type="ARBA" id="ARBA00001946"/>
    </source>
</evidence>
<keyword evidence="11" id="KW-0479">Metal-binding</keyword>
<dbReference type="Pfam" id="PF25390">
    <property type="entry name" value="WD40_RLD"/>
    <property type="match status" value="1"/>
</dbReference>
<dbReference type="SMART" id="SM00220">
    <property type="entry name" value="S_TKc"/>
    <property type="match status" value="1"/>
</dbReference>
<feature type="domain" description="MH1" evidence="26">
    <location>
        <begin position="8"/>
        <end position="139"/>
    </location>
</feature>
<dbReference type="Gene3D" id="2.130.10.30">
    <property type="entry name" value="Regulator of chromosome condensation 1/beta-lactamase-inhibitor protein II"/>
    <property type="match status" value="3"/>
</dbReference>
<keyword evidence="12" id="KW-0677">Repeat</keyword>
<dbReference type="InterPro" id="IPR058923">
    <property type="entry name" value="RCC1-like_dom"/>
</dbReference>
<evidence type="ECO:0000256" key="23">
    <source>
        <dbReference type="SAM" id="Coils"/>
    </source>
</evidence>
<dbReference type="InterPro" id="IPR001132">
    <property type="entry name" value="SMAD_dom_Dwarfin-type"/>
</dbReference>
<dbReference type="SUPFAM" id="SSF49879">
    <property type="entry name" value="SMAD/FHA domain"/>
    <property type="match status" value="1"/>
</dbReference>
<dbReference type="PROSITE" id="PS50012">
    <property type="entry name" value="RCC1_3"/>
    <property type="match status" value="5"/>
</dbReference>
<dbReference type="SMART" id="SM00524">
    <property type="entry name" value="DWB"/>
    <property type="match status" value="1"/>
</dbReference>
<dbReference type="InterPro" id="IPR000408">
    <property type="entry name" value="Reg_chr_condens"/>
</dbReference>
<dbReference type="FunFam" id="3.30.200.20:FF:000097">
    <property type="entry name" value="Probable serine/threonine-protein kinase nek1"/>
    <property type="match status" value="1"/>
</dbReference>
<evidence type="ECO:0000259" key="25">
    <source>
        <dbReference type="PROSITE" id="PS50011"/>
    </source>
</evidence>
<feature type="domain" description="Protein kinase" evidence="25">
    <location>
        <begin position="512"/>
        <end position="770"/>
    </location>
</feature>
<dbReference type="GO" id="GO:0005737">
    <property type="term" value="C:cytoplasm"/>
    <property type="evidence" value="ECO:0007669"/>
    <property type="project" value="UniProtKB-SubCell"/>
</dbReference>
<protein>
    <recommendedName>
        <fullName evidence="6">non-specific serine/threonine protein kinase</fullName>
        <ecNumber evidence="6">2.7.11.1</ecNumber>
    </recommendedName>
</protein>
<keyword evidence="8" id="KW-0723">Serine/threonine-protein kinase</keyword>
<comment type="similarity">
    <text evidence="4">Belongs to the dwarfin/SMAD family.</text>
</comment>
<dbReference type="CDD" id="cd22249">
    <property type="entry name" value="UDM1_RNF168_RNF169-like"/>
    <property type="match status" value="1"/>
</dbReference>
<dbReference type="SMART" id="SM00706">
    <property type="entry name" value="TECPR"/>
    <property type="match status" value="3"/>
</dbReference>
<evidence type="ECO:0000313" key="28">
    <source>
        <dbReference type="EMBL" id="PVD36498.1"/>
    </source>
</evidence>
<feature type="region of interest" description="Disordered" evidence="24">
    <location>
        <begin position="1131"/>
        <end position="1214"/>
    </location>
</feature>
<evidence type="ECO:0000256" key="20">
    <source>
        <dbReference type="ARBA" id="ARBA00023242"/>
    </source>
</evidence>
<dbReference type="EMBL" id="PZQS01000002">
    <property type="protein sequence ID" value="PVD36498.1"/>
    <property type="molecule type" value="Genomic_DNA"/>
</dbReference>
<dbReference type="PROSITE" id="PS00108">
    <property type="entry name" value="PROTEIN_KINASE_ST"/>
    <property type="match status" value="1"/>
</dbReference>
<organism evidence="28 29">
    <name type="scientific">Pomacea canaliculata</name>
    <name type="common">Golden apple snail</name>
    <dbReference type="NCBI Taxonomy" id="400727"/>
    <lineage>
        <taxon>Eukaryota</taxon>
        <taxon>Metazoa</taxon>
        <taxon>Spiralia</taxon>
        <taxon>Lophotrochozoa</taxon>
        <taxon>Mollusca</taxon>
        <taxon>Gastropoda</taxon>
        <taxon>Caenogastropoda</taxon>
        <taxon>Architaenioglossa</taxon>
        <taxon>Ampullarioidea</taxon>
        <taxon>Ampullariidae</taxon>
        <taxon>Pomacea</taxon>
    </lineage>
</organism>
<evidence type="ECO:0000259" key="27">
    <source>
        <dbReference type="PROSITE" id="PS51076"/>
    </source>
</evidence>
<evidence type="ECO:0000256" key="21">
    <source>
        <dbReference type="PROSITE-ProRule" id="PRU00235"/>
    </source>
</evidence>
<feature type="repeat" description="RCC1" evidence="21">
    <location>
        <begin position="997"/>
        <end position="1064"/>
    </location>
</feature>
<dbReference type="GO" id="GO:0005634">
    <property type="term" value="C:nucleus"/>
    <property type="evidence" value="ECO:0007669"/>
    <property type="project" value="UniProtKB-SubCell"/>
</dbReference>
<dbReference type="InterPro" id="IPR017855">
    <property type="entry name" value="SMAD-like_dom_sf"/>
</dbReference>
<accession>A0A2T7PSU6</accession>
<dbReference type="GO" id="GO:0005524">
    <property type="term" value="F:ATP binding"/>
    <property type="evidence" value="ECO:0007669"/>
    <property type="project" value="UniProtKB-UniRule"/>
</dbReference>
<keyword evidence="19" id="KW-0804">Transcription</keyword>
<comment type="subcellular location">
    <subcellularLocation>
        <location evidence="3">Cytoplasm</location>
    </subcellularLocation>
    <subcellularLocation>
        <location evidence="2">Nucleus</location>
    </subcellularLocation>
</comment>
<dbReference type="InterPro" id="IPR011009">
    <property type="entry name" value="Kinase-like_dom_sf"/>
</dbReference>
<keyword evidence="23" id="KW-0175">Coiled coil</keyword>
<evidence type="ECO:0000256" key="11">
    <source>
        <dbReference type="ARBA" id="ARBA00022723"/>
    </source>
</evidence>
<feature type="region of interest" description="Disordered" evidence="24">
    <location>
        <begin position="1268"/>
        <end position="1294"/>
    </location>
</feature>
<comment type="similarity">
    <text evidence="5">Belongs to the protein kinase superfamily. NEK Ser/Thr protein kinase family. NIMA subfamily.</text>
</comment>
<dbReference type="FunFam" id="2.60.200.10:FF:000004">
    <property type="entry name" value="Mothers against decapentaplegic homolog"/>
    <property type="match status" value="1"/>
</dbReference>
<name>A0A2T7PSU6_POMCA</name>
<dbReference type="Gene3D" id="3.30.200.20">
    <property type="entry name" value="Phosphorylase Kinase, domain 1"/>
    <property type="match status" value="1"/>
</dbReference>
<evidence type="ECO:0000256" key="5">
    <source>
        <dbReference type="ARBA" id="ARBA00010886"/>
    </source>
</evidence>
<evidence type="ECO:0000313" key="29">
    <source>
        <dbReference type="Proteomes" id="UP000245119"/>
    </source>
</evidence>
<feature type="compositionally biased region" description="Low complexity" evidence="24">
    <location>
        <begin position="1138"/>
        <end position="1149"/>
    </location>
</feature>
<feature type="coiled-coil region" evidence="23">
    <location>
        <begin position="1557"/>
        <end position="1631"/>
    </location>
</feature>
<dbReference type="EC" id="2.7.11.1" evidence="6"/>
<dbReference type="GO" id="GO:0006355">
    <property type="term" value="P:regulation of DNA-templated transcription"/>
    <property type="evidence" value="ECO:0007669"/>
    <property type="project" value="InterPro"/>
</dbReference>
<reference evidence="28 29" key="1">
    <citation type="submission" date="2018-04" db="EMBL/GenBank/DDBJ databases">
        <title>The genome of golden apple snail Pomacea canaliculata provides insight into stress tolerance and invasive adaptation.</title>
        <authorList>
            <person name="Liu C."/>
            <person name="Liu B."/>
            <person name="Ren Y."/>
            <person name="Zhang Y."/>
            <person name="Wang H."/>
            <person name="Li S."/>
            <person name="Jiang F."/>
            <person name="Yin L."/>
            <person name="Zhang G."/>
            <person name="Qian W."/>
            <person name="Fan W."/>
        </authorList>
    </citation>
    <scope>NUCLEOTIDE SEQUENCE [LARGE SCALE GENOMIC DNA]</scope>
    <source>
        <strain evidence="28">SZHN2017</strain>
        <tissue evidence="28">Muscle</tissue>
    </source>
</reference>
<keyword evidence="16 22" id="KW-0067">ATP-binding</keyword>
<evidence type="ECO:0000259" key="26">
    <source>
        <dbReference type="PROSITE" id="PS51075"/>
    </source>
</evidence>
<dbReference type="InterPro" id="IPR003619">
    <property type="entry name" value="MAD_homology1_Dwarfin-type"/>
</dbReference>
<feature type="region of interest" description="Disordered" evidence="24">
    <location>
        <begin position="1337"/>
        <end position="1389"/>
    </location>
</feature>
<dbReference type="PANTHER" id="PTHR44535:SF5">
    <property type="entry name" value="PROTEIN KINASE DOMAIN-CONTAINING PROTEIN"/>
    <property type="match status" value="1"/>
</dbReference>
<dbReference type="InterPro" id="IPR036578">
    <property type="entry name" value="SMAD_MH1_sf"/>
</dbReference>
<keyword evidence="29" id="KW-1185">Reference proteome</keyword>
<dbReference type="CDD" id="cd10489">
    <property type="entry name" value="MH1_SMAD_6_7"/>
    <property type="match status" value="1"/>
</dbReference>
<feature type="region of interest" description="Disordered" evidence="24">
    <location>
        <begin position="1667"/>
        <end position="1710"/>
    </location>
</feature>
<dbReference type="InterPro" id="IPR008984">
    <property type="entry name" value="SMAD_FHA_dom_sf"/>
</dbReference>
<evidence type="ECO:0000256" key="2">
    <source>
        <dbReference type="ARBA" id="ARBA00004123"/>
    </source>
</evidence>
<keyword evidence="14" id="KW-0418">Kinase</keyword>
<feature type="repeat" description="RCC1" evidence="21">
    <location>
        <begin position="1065"/>
        <end position="1116"/>
    </location>
</feature>
<feature type="region of interest" description="Disordered" evidence="24">
    <location>
        <begin position="1406"/>
        <end position="1433"/>
    </location>
</feature>
<feature type="compositionally biased region" description="Polar residues" evidence="24">
    <location>
        <begin position="1380"/>
        <end position="1389"/>
    </location>
</feature>
<evidence type="ECO:0000256" key="18">
    <source>
        <dbReference type="ARBA" id="ARBA00023015"/>
    </source>
</evidence>
<keyword evidence="9" id="KW-0597">Phosphoprotein</keyword>
<dbReference type="SUPFAM" id="SSF56112">
    <property type="entry name" value="Protein kinase-like (PK-like)"/>
    <property type="match status" value="1"/>
</dbReference>
<feature type="binding site" evidence="22">
    <location>
        <position position="541"/>
    </location>
    <ligand>
        <name>ATP</name>
        <dbReference type="ChEBI" id="CHEBI:30616"/>
    </ligand>
</feature>
<feature type="compositionally biased region" description="Basic and acidic residues" evidence="24">
    <location>
        <begin position="1279"/>
        <end position="1294"/>
    </location>
</feature>
<feature type="repeat" description="RCC1" evidence="21">
    <location>
        <begin position="893"/>
        <end position="944"/>
    </location>
</feature>
<dbReference type="Pfam" id="PF03166">
    <property type="entry name" value="MH2"/>
    <property type="match status" value="1"/>
</dbReference>
<dbReference type="Pfam" id="PF00069">
    <property type="entry name" value="Pkinase"/>
    <property type="match status" value="1"/>
</dbReference>
<keyword evidence="20" id="KW-0539">Nucleus</keyword>
<dbReference type="OrthoDB" id="248923at2759"/>
<dbReference type="SMART" id="SM00523">
    <property type="entry name" value="DWA"/>
    <property type="match status" value="1"/>
</dbReference>
<feature type="compositionally biased region" description="Polar residues" evidence="24">
    <location>
        <begin position="1363"/>
        <end position="1372"/>
    </location>
</feature>
<evidence type="ECO:0000256" key="7">
    <source>
        <dbReference type="ARBA" id="ARBA00022490"/>
    </source>
</evidence>
<dbReference type="GO" id="GO:0046872">
    <property type="term" value="F:metal ion binding"/>
    <property type="evidence" value="ECO:0007669"/>
    <property type="project" value="UniProtKB-KW"/>
</dbReference>
<dbReference type="InterPro" id="IPR051997">
    <property type="entry name" value="STK_NEK"/>
</dbReference>
<feature type="region of interest" description="Disordered" evidence="24">
    <location>
        <begin position="1474"/>
        <end position="1537"/>
    </location>
</feature>
<comment type="cofactor">
    <cofactor evidence="1">
        <name>Mg(2+)</name>
        <dbReference type="ChEBI" id="CHEBI:18420"/>
    </cofactor>
</comment>
<dbReference type="PRINTS" id="PR00633">
    <property type="entry name" value="RCCNDNSATION"/>
</dbReference>
<feature type="region of interest" description="Disordered" evidence="24">
    <location>
        <begin position="160"/>
        <end position="219"/>
    </location>
</feature>
<evidence type="ECO:0000256" key="9">
    <source>
        <dbReference type="ARBA" id="ARBA00022553"/>
    </source>
</evidence>
<keyword evidence="17" id="KW-0460">Magnesium</keyword>
<feature type="repeat" description="RCC1" evidence="21">
    <location>
        <begin position="841"/>
        <end position="892"/>
    </location>
</feature>
<dbReference type="InterPro" id="IPR009091">
    <property type="entry name" value="RCC1/BLIP-II"/>
</dbReference>
<dbReference type="InterPro" id="IPR000719">
    <property type="entry name" value="Prot_kinase_dom"/>
</dbReference>
<dbReference type="SUPFAM" id="SSF56366">
    <property type="entry name" value="SMAD MH1 domain"/>
    <property type="match status" value="1"/>
</dbReference>
<dbReference type="Gene3D" id="2.60.200.10">
    <property type="match status" value="1"/>
</dbReference>
<evidence type="ECO:0000256" key="6">
    <source>
        <dbReference type="ARBA" id="ARBA00012513"/>
    </source>
</evidence>
<evidence type="ECO:0000256" key="13">
    <source>
        <dbReference type="ARBA" id="ARBA00022741"/>
    </source>
</evidence>
<feature type="compositionally biased region" description="Low complexity" evidence="24">
    <location>
        <begin position="1494"/>
        <end position="1503"/>
    </location>
</feature>